<proteinExistence type="predicted"/>
<dbReference type="RefSeq" id="XP_007398844.1">
    <property type="nucleotide sequence ID" value="XM_007398782.1"/>
</dbReference>
<sequence>MVNWLSPHILHVSAQYAQKVNTFLFGLYSWHFLCTLRHVEIPLIMRKLRFRWAFIPYICARYLLLATTVGFELNLCGPANKTLWFLGCMAMIFASENFVLRATTLWRGNLWGMLFLIAMALGHWAVGIVVFFVPLVDAWVQYENTCETITGTGGPVPFYLYTMLLDLATLVFTIYGLLRIRGAGSSPLWTHLCRQGLGYFAITFLANILTLVFALMKLNGTPSRQDFSISEKTKAAVKVYVGDIFSAPGVTISVIASSRAVVSLLKMREGRSSGPSGRADAYSTKSRSQAFSTNVTAATYRSIVSMKFLDRQF</sequence>
<dbReference type="EMBL" id="JH930475">
    <property type="protein sequence ID" value="EKM52501.1"/>
    <property type="molecule type" value="Genomic_DNA"/>
</dbReference>
<evidence type="ECO:0000256" key="1">
    <source>
        <dbReference type="SAM" id="Phobius"/>
    </source>
</evidence>
<keyword evidence="1" id="KW-0812">Transmembrane</keyword>
<dbReference type="HOGENOM" id="CLU_059054_2_0_1"/>
<keyword evidence="1" id="KW-1133">Transmembrane helix</keyword>
<feature type="transmembrane region" description="Helical" evidence="1">
    <location>
        <begin position="199"/>
        <end position="219"/>
    </location>
</feature>
<keyword evidence="3" id="KW-1185">Reference proteome</keyword>
<dbReference type="OrthoDB" id="2803205at2759"/>
<feature type="transmembrane region" description="Helical" evidence="1">
    <location>
        <begin position="51"/>
        <end position="71"/>
    </location>
</feature>
<accession>K5URI3</accession>
<protein>
    <submittedName>
        <fullName evidence="2">Uncharacterized protein</fullName>
    </submittedName>
</protein>
<dbReference type="GeneID" id="18913146"/>
<evidence type="ECO:0000313" key="2">
    <source>
        <dbReference type="EMBL" id="EKM52501.1"/>
    </source>
</evidence>
<evidence type="ECO:0000313" key="3">
    <source>
        <dbReference type="Proteomes" id="UP000008370"/>
    </source>
</evidence>
<dbReference type="AlphaFoldDB" id="K5URI3"/>
<gene>
    <name evidence="2" type="ORF">PHACADRAFT_211751</name>
</gene>
<dbReference type="KEGG" id="pco:PHACADRAFT_211751"/>
<dbReference type="Proteomes" id="UP000008370">
    <property type="component" value="Unassembled WGS sequence"/>
</dbReference>
<feature type="transmembrane region" description="Helical" evidence="1">
    <location>
        <begin position="112"/>
        <end position="136"/>
    </location>
</feature>
<dbReference type="InParanoid" id="K5URI3"/>
<keyword evidence="1" id="KW-0472">Membrane</keyword>
<feature type="transmembrane region" description="Helical" evidence="1">
    <location>
        <begin position="156"/>
        <end position="178"/>
    </location>
</feature>
<feature type="transmembrane region" description="Helical" evidence="1">
    <location>
        <begin position="83"/>
        <end position="100"/>
    </location>
</feature>
<name>K5URI3_PHACS</name>
<organism evidence="2 3">
    <name type="scientific">Phanerochaete carnosa (strain HHB-10118-sp)</name>
    <name type="common">White-rot fungus</name>
    <name type="synonym">Peniophora carnosa</name>
    <dbReference type="NCBI Taxonomy" id="650164"/>
    <lineage>
        <taxon>Eukaryota</taxon>
        <taxon>Fungi</taxon>
        <taxon>Dikarya</taxon>
        <taxon>Basidiomycota</taxon>
        <taxon>Agaricomycotina</taxon>
        <taxon>Agaricomycetes</taxon>
        <taxon>Polyporales</taxon>
        <taxon>Phanerochaetaceae</taxon>
        <taxon>Phanerochaete</taxon>
    </lineage>
</organism>
<reference evidence="2 3" key="1">
    <citation type="journal article" date="2012" name="BMC Genomics">
        <title>Comparative genomics of the white-rot fungi, Phanerochaete carnosa and P. chrysosporium, to elucidate the genetic basis of the distinct wood types they colonize.</title>
        <authorList>
            <person name="Suzuki H."/>
            <person name="MacDonald J."/>
            <person name="Syed K."/>
            <person name="Salamov A."/>
            <person name="Hori C."/>
            <person name="Aerts A."/>
            <person name="Henrissat B."/>
            <person name="Wiebenga A."/>
            <person name="vanKuyk P.A."/>
            <person name="Barry K."/>
            <person name="Lindquist E."/>
            <person name="LaButti K."/>
            <person name="Lapidus A."/>
            <person name="Lucas S."/>
            <person name="Coutinho P."/>
            <person name="Gong Y."/>
            <person name="Samejima M."/>
            <person name="Mahadevan R."/>
            <person name="Abou-Zaid M."/>
            <person name="de Vries R.P."/>
            <person name="Igarashi K."/>
            <person name="Yadav J.S."/>
            <person name="Grigoriev I.V."/>
            <person name="Master E.R."/>
        </authorList>
    </citation>
    <scope>NUCLEOTIDE SEQUENCE [LARGE SCALE GENOMIC DNA]</scope>
    <source>
        <strain evidence="2 3">HHB-10118-sp</strain>
    </source>
</reference>